<dbReference type="Pfam" id="PF13920">
    <property type="entry name" value="zf-C3HC4_3"/>
    <property type="match status" value="1"/>
</dbReference>
<dbReference type="InterPro" id="IPR017907">
    <property type="entry name" value="Znf_RING_CS"/>
</dbReference>
<reference evidence="6" key="1">
    <citation type="submission" date="2021-01" db="EMBL/GenBank/DDBJ databases">
        <authorList>
            <person name="Corre E."/>
            <person name="Pelletier E."/>
            <person name="Niang G."/>
            <person name="Scheremetjew M."/>
            <person name="Finn R."/>
            <person name="Kale V."/>
            <person name="Holt S."/>
            <person name="Cochrane G."/>
            <person name="Meng A."/>
            <person name="Brown T."/>
            <person name="Cohen L."/>
        </authorList>
    </citation>
    <scope>NUCLEOTIDE SEQUENCE</scope>
    <source>
        <strain evidence="6">CCMP219</strain>
    </source>
</reference>
<evidence type="ECO:0000256" key="4">
    <source>
        <dbReference type="PROSITE-ProRule" id="PRU00175"/>
    </source>
</evidence>
<accession>A0A7R9VJK4</accession>
<dbReference type="PROSITE" id="PS50089">
    <property type="entry name" value="ZF_RING_2"/>
    <property type="match status" value="1"/>
</dbReference>
<dbReference type="SMART" id="SM00184">
    <property type="entry name" value="RING"/>
    <property type="match status" value="1"/>
</dbReference>
<sequence>MGVAPATEPASGSGGGGGDSGGCVAGARNVASARPAMGNMFARLHARWRAAEAAEAAAAAAHAARRLAPPTCALHIRLCDNHYPFSMQAFNELQAALHATEAATAIAAAAAGATAAAPAAEGATPPAEAAAEAVPLVLLELVRWPGGDRGGSDGIGGFPGGIGGFPGNFPGPFPALPLSLPGGPVAAAAARRESRASASSGAVHHSAMPSHLSGLSDDSAAYGCAVCFDNPNQLTVKHCGHKLCVPCYRQLVRPCRDDHVALCPFCRAPILGFEYRSWVRKPS</sequence>
<dbReference type="Gene3D" id="3.30.40.10">
    <property type="entry name" value="Zinc/RING finger domain, C3HC4 (zinc finger)"/>
    <property type="match status" value="1"/>
</dbReference>
<protein>
    <recommendedName>
        <fullName evidence="5">RING-type domain-containing protein</fullName>
    </recommendedName>
</protein>
<evidence type="ECO:0000256" key="1">
    <source>
        <dbReference type="ARBA" id="ARBA00022723"/>
    </source>
</evidence>
<evidence type="ECO:0000256" key="3">
    <source>
        <dbReference type="ARBA" id="ARBA00022833"/>
    </source>
</evidence>
<gene>
    <name evidence="6" type="ORF">CEUR00632_LOCUS13985</name>
</gene>
<keyword evidence="2 4" id="KW-0863">Zinc-finger</keyword>
<keyword evidence="3" id="KW-0862">Zinc</keyword>
<name>A0A7R9VJK4_9CHLO</name>
<evidence type="ECO:0000259" key="5">
    <source>
        <dbReference type="PROSITE" id="PS50089"/>
    </source>
</evidence>
<feature type="domain" description="RING-type" evidence="5">
    <location>
        <begin position="224"/>
        <end position="267"/>
    </location>
</feature>
<proteinExistence type="predicted"/>
<dbReference type="PROSITE" id="PS00518">
    <property type="entry name" value="ZF_RING_1"/>
    <property type="match status" value="1"/>
</dbReference>
<dbReference type="InterPro" id="IPR001841">
    <property type="entry name" value="Znf_RING"/>
</dbReference>
<dbReference type="EMBL" id="HBEC01030250">
    <property type="protein sequence ID" value="CAD8297353.1"/>
    <property type="molecule type" value="Transcribed_RNA"/>
</dbReference>
<evidence type="ECO:0000256" key="2">
    <source>
        <dbReference type="ARBA" id="ARBA00022771"/>
    </source>
</evidence>
<dbReference type="SUPFAM" id="SSF57850">
    <property type="entry name" value="RING/U-box"/>
    <property type="match status" value="1"/>
</dbReference>
<dbReference type="InterPro" id="IPR013083">
    <property type="entry name" value="Znf_RING/FYVE/PHD"/>
</dbReference>
<dbReference type="GO" id="GO:0008270">
    <property type="term" value="F:zinc ion binding"/>
    <property type="evidence" value="ECO:0007669"/>
    <property type="project" value="UniProtKB-KW"/>
</dbReference>
<organism evidence="6">
    <name type="scientific">Chlamydomonas euryale</name>
    <dbReference type="NCBI Taxonomy" id="1486919"/>
    <lineage>
        <taxon>Eukaryota</taxon>
        <taxon>Viridiplantae</taxon>
        <taxon>Chlorophyta</taxon>
        <taxon>core chlorophytes</taxon>
        <taxon>Chlorophyceae</taxon>
        <taxon>CS clade</taxon>
        <taxon>Chlamydomonadales</taxon>
        <taxon>Chlamydomonadaceae</taxon>
        <taxon>Chlamydomonas</taxon>
    </lineage>
</organism>
<dbReference type="AlphaFoldDB" id="A0A7R9VJK4"/>
<evidence type="ECO:0000313" key="6">
    <source>
        <dbReference type="EMBL" id="CAD8297353.1"/>
    </source>
</evidence>
<keyword evidence="1" id="KW-0479">Metal-binding</keyword>